<feature type="transmembrane region" description="Helical" evidence="1">
    <location>
        <begin position="217"/>
        <end position="236"/>
    </location>
</feature>
<dbReference type="AlphaFoldDB" id="A0A1H8NQC3"/>
<gene>
    <name evidence="2" type="ORF">SAMN05216267_102326</name>
</gene>
<keyword evidence="1" id="KW-0812">Transmembrane</keyword>
<accession>A0A1H8NQC3</accession>
<dbReference type="Proteomes" id="UP000181951">
    <property type="component" value="Unassembled WGS sequence"/>
</dbReference>
<feature type="transmembrane region" description="Helical" evidence="1">
    <location>
        <begin position="34"/>
        <end position="57"/>
    </location>
</feature>
<organism evidence="2 3">
    <name type="scientific">Actinacidiphila rubida</name>
    <dbReference type="NCBI Taxonomy" id="310780"/>
    <lineage>
        <taxon>Bacteria</taxon>
        <taxon>Bacillati</taxon>
        <taxon>Actinomycetota</taxon>
        <taxon>Actinomycetes</taxon>
        <taxon>Kitasatosporales</taxon>
        <taxon>Streptomycetaceae</taxon>
        <taxon>Actinacidiphila</taxon>
    </lineage>
</organism>
<keyword evidence="1" id="KW-1133">Transmembrane helix</keyword>
<evidence type="ECO:0000313" key="2">
    <source>
        <dbReference type="EMBL" id="SEO31777.1"/>
    </source>
</evidence>
<sequence length="271" mass="28105">MSAVSPVPEVPAPAPTGAAPFLTAAHRARPVERVAWTVGAALIVSGLFHLVVFFVAGGPWDGPVSWRKPFTFGVSFGLTLLAVAWVTSYLRVGARVRAVLLGLFAADCVLEVAGITVQAWRHRPSHFDMETPVDTAIALSLAFGGALLVVVLGVFAAAAFKHRPDGPAGMPLALRAGFALLLVGLLSGAAMIARGVVLTRSGHQDAAYHSTGALKPLHGVSLHAVLVLPALAWLLSRTGWSARRRERLVGVAAALYVAAAAAALGWGLLTA</sequence>
<feature type="transmembrane region" description="Helical" evidence="1">
    <location>
        <begin position="69"/>
        <end position="86"/>
    </location>
</feature>
<feature type="transmembrane region" description="Helical" evidence="1">
    <location>
        <begin position="98"/>
        <end position="117"/>
    </location>
</feature>
<proteinExistence type="predicted"/>
<name>A0A1H8NQC3_9ACTN</name>
<protein>
    <submittedName>
        <fullName evidence="2">Uncharacterized protein</fullName>
    </submittedName>
</protein>
<keyword evidence="3" id="KW-1185">Reference proteome</keyword>
<reference evidence="2 3" key="1">
    <citation type="submission" date="2016-10" db="EMBL/GenBank/DDBJ databases">
        <authorList>
            <person name="de Groot N.N."/>
        </authorList>
    </citation>
    <scope>NUCLEOTIDE SEQUENCE [LARGE SCALE GENOMIC DNA]</scope>
    <source>
        <strain evidence="2 3">CGMCC 4.2026</strain>
    </source>
</reference>
<dbReference type="STRING" id="310780.SAMN05216267_102326"/>
<dbReference type="EMBL" id="FODD01000023">
    <property type="protein sequence ID" value="SEO31777.1"/>
    <property type="molecule type" value="Genomic_DNA"/>
</dbReference>
<evidence type="ECO:0000313" key="3">
    <source>
        <dbReference type="Proteomes" id="UP000181951"/>
    </source>
</evidence>
<feature type="transmembrane region" description="Helical" evidence="1">
    <location>
        <begin position="137"/>
        <end position="160"/>
    </location>
</feature>
<evidence type="ECO:0000256" key="1">
    <source>
        <dbReference type="SAM" id="Phobius"/>
    </source>
</evidence>
<feature type="transmembrane region" description="Helical" evidence="1">
    <location>
        <begin position="172"/>
        <end position="197"/>
    </location>
</feature>
<keyword evidence="1" id="KW-0472">Membrane</keyword>
<feature type="transmembrane region" description="Helical" evidence="1">
    <location>
        <begin position="248"/>
        <end position="269"/>
    </location>
</feature>